<feature type="chain" id="PRO_5042559620" evidence="14">
    <location>
        <begin position="34"/>
        <end position="806"/>
    </location>
</feature>
<dbReference type="PANTHER" id="PTHR32552">
    <property type="entry name" value="FERRICHROME IRON RECEPTOR-RELATED"/>
    <property type="match status" value="1"/>
</dbReference>
<keyword evidence="8 12" id="KW-0798">TonB box</keyword>
<comment type="similarity">
    <text evidence="11 12">Belongs to the TonB-dependent receptor family.</text>
</comment>
<keyword evidence="3 11" id="KW-1134">Transmembrane beta strand</keyword>
<keyword evidence="2 11" id="KW-0813">Transport</keyword>
<evidence type="ECO:0000256" key="2">
    <source>
        <dbReference type="ARBA" id="ARBA00022448"/>
    </source>
</evidence>
<name>A0AAJ5X2N2_9CAUL</name>
<evidence type="ECO:0000256" key="13">
    <source>
        <dbReference type="SAM" id="MobiDB-lite"/>
    </source>
</evidence>
<evidence type="ECO:0000256" key="12">
    <source>
        <dbReference type="RuleBase" id="RU003357"/>
    </source>
</evidence>
<dbReference type="GO" id="GO:0009279">
    <property type="term" value="C:cell outer membrane"/>
    <property type="evidence" value="ECO:0007669"/>
    <property type="project" value="UniProtKB-SubCell"/>
</dbReference>
<dbReference type="PANTHER" id="PTHR32552:SF81">
    <property type="entry name" value="TONB-DEPENDENT OUTER MEMBRANE RECEPTOR"/>
    <property type="match status" value="1"/>
</dbReference>
<keyword evidence="4" id="KW-0410">Iron transport</keyword>
<dbReference type="EMBL" id="CP119326">
    <property type="protein sequence ID" value="WEK40007.1"/>
    <property type="molecule type" value="Genomic_DNA"/>
</dbReference>
<feature type="domain" description="TonB-dependent receptor plug" evidence="16">
    <location>
        <begin position="53"/>
        <end position="160"/>
    </location>
</feature>
<dbReference type="GO" id="GO:0006826">
    <property type="term" value="P:iron ion transport"/>
    <property type="evidence" value="ECO:0007669"/>
    <property type="project" value="UniProtKB-KW"/>
</dbReference>
<keyword evidence="5 11" id="KW-0812">Transmembrane</keyword>
<keyword evidence="9 11" id="KW-0472">Membrane</keyword>
<accession>A0AAJ5X2N2</accession>
<protein>
    <submittedName>
        <fullName evidence="17">TonB-dependent receptor</fullName>
    </submittedName>
</protein>
<dbReference type="InterPro" id="IPR039426">
    <property type="entry name" value="TonB-dep_rcpt-like"/>
</dbReference>
<evidence type="ECO:0000256" key="10">
    <source>
        <dbReference type="ARBA" id="ARBA00023237"/>
    </source>
</evidence>
<keyword evidence="17" id="KW-0675">Receptor</keyword>
<evidence type="ECO:0000256" key="1">
    <source>
        <dbReference type="ARBA" id="ARBA00004571"/>
    </source>
</evidence>
<dbReference type="Pfam" id="PF07715">
    <property type="entry name" value="Plug"/>
    <property type="match status" value="1"/>
</dbReference>
<dbReference type="SUPFAM" id="SSF56935">
    <property type="entry name" value="Porins"/>
    <property type="match status" value="1"/>
</dbReference>
<keyword evidence="6" id="KW-0408">Iron</keyword>
<evidence type="ECO:0000313" key="18">
    <source>
        <dbReference type="Proteomes" id="UP001213664"/>
    </source>
</evidence>
<evidence type="ECO:0000256" key="11">
    <source>
        <dbReference type="PROSITE-ProRule" id="PRU01360"/>
    </source>
</evidence>
<keyword evidence="14" id="KW-0732">Signal</keyword>
<evidence type="ECO:0000256" key="5">
    <source>
        <dbReference type="ARBA" id="ARBA00022692"/>
    </source>
</evidence>
<dbReference type="InterPro" id="IPR000531">
    <property type="entry name" value="Beta-barrel_TonB"/>
</dbReference>
<feature type="domain" description="TonB-dependent receptor-like beta-barrel" evidence="15">
    <location>
        <begin position="322"/>
        <end position="758"/>
    </location>
</feature>
<dbReference type="Proteomes" id="UP001213664">
    <property type="component" value="Chromosome"/>
</dbReference>
<evidence type="ECO:0000256" key="4">
    <source>
        <dbReference type="ARBA" id="ARBA00022496"/>
    </source>
</evidence>
<dbReference type="AlphaFoldDB" id="A0AAJ5X2N2"/>
<organism evidence="17 18">
    <name type="scientific">Candidatus Brevundimonas colombiensis</name>
    <dbReference type="NCBI Taxonomy" id="3121376"/>
    <lineage>
        <taxon>Bacteria</taxon>
        <taxon>Pseudomonadati</taxon>
        <taxon>Pseudomonadota</taxon>
        <taxon>Alphaproteobacteria</taxon>
        <taxon>Caulobacterales</taxon>
        <taxon>Caulobacteraceae</taxon>
        <taxon>Brevundimonas</taxon>
    </lineage>
</organism>
<feature type="signal peptide" evidence="14">
    <location>
        <begin position="1"/>
        <end position="33"/>
    </location>
</feature>
<evidence type="ECO:0000256" key="14">
    <source>
        <dbReference type="SAM" id="SignalP"/>
    </source>
</evidence>
<evidence type="ECO:0000256" key="7">
    <source>
        <dbReference type="ARBA" id="ARBA00023065"/>
    </source>
</evidence>
<dbReference type="InterPro" id="IPR036942">
    <property type="entry name" value="Beta-barrel_TonB_sf"/>
</dbReference>
<gene>
    <name evidence="17" type="ORF">P0Y50_15955</name>
</gene>
<evidence type="ECO:0000313" key="17">
    <source>
        <dbReference type="EMBL" id="WEK40007.1"/>
    </source>
</evidence>
<proteinExistence type="inferred from homology"/>
<dbReference type="InterPro" id="IPR012910">
    <property type="entry name" value="Plug_dom"/>
</dbReference>
<dbReference type="Pfam" id="PF00593">
    <property type="entry name" value="TonB_dep_Rec_b-barrel"/>
    <property type="match status" value="1"/>
</dbReference>
<dbReference type="PROSITE" id="PS52016">
    <property type="entry name" value="TONB_DEPENDENT_REC_3"/>
    <property type="match status" value="1"/>
</dbReference>
<evidence type="ECO:0000259" key="16">
    <source>
        <dbReference type="Pfam" id="PF07715"/>
    </source>
</evidence>
<evidence type="ECO:0000256" key="8">
    <source>
        <dbReference type="ARBA" id="ARBA00023077"/>
    </source>
</evidence>
<sequence length="806" mass="87259">MRRKASLWAGVAGIALVSSLGSAPMAIAQQADAQTPTVVEDIVVQARRRDERLIDVPVAITAIGGESLSDYSVSRVSDLATLVPSLVTGKAASGSSASIFLRGVGSTALSAGFDQSVSFVIDGLPMSRGREISLPQFDIQNVEVLKGPQALFYGKNTTGGLINVNSNNPTANFEAGAKTGYGFEGQEWYGEAYVSGPITDTLRGRFAARLSDSKGAFTNTAADTYPALVPGQDDWHRPSDHRGGAQSRAARLTLDWDPTSQLSVRLKAGMTSVDDGGPTDIIERICGGGRTTPASANGLPPSPNADCKIDGRSDSSALPRNVAEANYRYARDGEPYAEFGSEYAVVTAKWEDDKFDVESITGYYHFDQYDLNNVSGEAYPASFTQFADFTQYSQELRFETKFDGPINFSTGAFWARGEFEFNTDAYIIPLPLDPVTGSYVTFRRDNGFKSDSMSVFAQASWAIGDQWELSGGGRYSKEKRDSYQRSLDGHSFVAANFPGGIALYDEYDDDNFSPEVTLRYKPAHDTTIYAAYKQGFKAGGFNVSQALTPDASVEKGRFGAETAQGFEAGLRTLALDRRLNLGITAYHYLYEDLQVQYYDPQTNSLTAGNAGKLRTMGIEADFNYRVASVDGLSFRGAAAWNSAEYQDYIGQCYPGQTIAEGCNKLEFGGVFNGQDYEGRTPPKAPEFAGRLGASFERAVTASGITLKWNGDLSYTSEYNFTDALRPDAVQDAFTKIDTSIALVAPDGRWTVSLIGRNLTNELVVTAANDIPFSGGTGTGTTTGVLADMSAFVDNHREVYLEFAWRF</sequence>
<comment type="subcellular location">
    <subcellularLocation>
        <location evidence="1 11">Cell outer membrane</location>
        <topology evidence="1 11">Multi-pass membrane protein</topology>
    </subcellularLocation>
</comment>
<keyword evidence="10 11" id="KW-0998">Cell outer membrane</keyword>
<evidence type="ECO:0000259" key="15">
    <source>
        <dbReference type="Pfam" id="PF00593"/>
    </source>
</evidence>
<evidence type="ECO:0000256" key="3">
    <source>
        <dbReference type="ARBA" id="ARBA00022452"/>
    </source>
</evidence>
<feature type="region of interest" description="Disordered" evidence="13">
    <location>
        <begin position="228"/>
        <end position="247"/>
    </location>
</feature>
<reference evidence="17" key="1">
    <citation type="submission" date="2023-03" db="EMBL/GenBank/DDBJ databases">
        <title>Andean soil-derived lignocellulolytic bacterial consortium as a source of novel taxa and putative plastic-active enzymes.</title>
        <authorList>
            <person name="Diaz-Garcia L."/>
            <person name="Chuvochina M."/>
            <person name="Feuerriegel G."/>
            <person name="Bunk B."/>
            <person name="Sproer C."/>
            <person name="Streit W.R."/>
            <person name="Rodriguez L.M."/>
            <person name="Overmann J."/>
            <person name="Jimenez D.J."/>
        </authorList>
    </citation>
    <scope>NUCLEOTIDE SEQUENCE</scope>
    <source>
        <strain evidence="17">MAG 833</strain>
    </source>
</reference>
<keyword evidence="7" id="KW-0406">Ion transport</keyword>
<evidence type="ECO:0000256" key="6">
    <source>
        <dbReference type="ARBA" id="ARBA00023004"/>
    </source>
</evidence>
<evidence type="ECO:0000256" key="9">
    <source>
        <dbReference type="ARBA" id="ARBA00023136"/>
    </source>
</evidence>
<dbReference type="Gene3D" id="2.40.170.20">
    <property type="entry name" value="TonB-dependent receptor, beta-barrel domain"/>
    <property type="match status" value="1"/>
</dbReference>
<feature type="compositionally biased region" description="Basic and acidic residues" evidence="13">
    <location>
        <begin position="233"/>
        <end position="243"/>
    </location>
</feature>